<evidence type="ECO:0000313" key="4">
    <source>
        <dbReference type="Proteomes" id="UP000290958"/>
    </source>
</evidence>
<dbReference type="RefSeq" id="WP_129403099.1">
    <property type="nucleotide sequence ID" value="NZ_SBKP01000002.1"/>
</dbReference>
<evidence type="ECO:0000259" key="1">
    <source>
        <dbReference type="Pfam" id="PF13550"/>
    </source>
</evidence>
<dbReference type="Pfam" id="PF23666">
    <property type="entry name" value="Rcc01698_C"/>
    <property type="match status" value="1"/>
</dbReference>
<sequence>MATLLVSVVGAVGGPLGIIPGKLLGLGPKGREGPRLSDLQVQTSRYGDQIPRLFGTMRVAGSVIWGTDLVEQRKTSGGGKNKPKTTTYSYSASFAVAISARRIAGIGRIWADGNLLRGSVGDFKTYISSFRLYPGSEDQTVDYQIAGAVGWPSASAHRGMAYAVFQDLLLTDFGNRIPSLTFEVIADGAPVPVADIAHDLSDGLIAPDAGGGAPVIAGYAASGPSVADALSPLVEGYSLAFRTGVAATSLAQDAAVEAHISADMIGARFNDKREQGAKLVRGRAEDAPLRVSVRHYDPARDHQAGVQMAERSGPGRREDMLDLPASLDAGAARAQAEARLHRLWTGRRTLELRCDWRALPLEPGAVVTVEGEGGRWRIERSEWEGMGVRLMLRQTGGAGVAAPPADAGSPVSQADVLHGPTSLMVVDLPMPDDTLLSAPLVVAAAAGTQAGWRGAELFVEDSATAALTSIGGTALPAVIGTTVNALGAASPALFDLASTLDVQMLNSAMLLTNADDAALLRGANQALVGKEVIQFGLASQTGPTSWRLSRLLRGRRGTEWAVASHTPGEHFLLLDQPSLLPVPAAYAVMGSSLLMDAIGIGDTAPAQASALVAGQAVLPLSPVHAWAVASGGGWRLDWVRRSRVGWQWIDGADAPLGEEQEAYRVDLIRNGAVYRTATAVTPQWTYDAAMIAVDHGLGISGAVTAEIRQIGNYGAGRPATLTLSI</sequence>
<protein>
    <submittedName>
        <fullName evidence="3">Uncharacterized protein</fullName>
    </submittedName>
</protein>
<dbReference type="Pfam" id="PF13550">
    <property type="entry name" value="Phage-tail_3"/>
    <property type="match status" value="1"/>
</dbReference>
<evidence type="ECO:0000313" key="3">
    <source>
        <dbReference type="EMBL" id="RXR30349.1"/>
    </source>
</evidence>
<organism evidence="3 4">
    <name type="scientific">Sphingobium fluviale</name>
    <dbReference type="NCBI Taxonomy" id="2506423"/>
    <lineage>
        <taxon>Bacteria</taxon>
        <taxon>Pseudomonadati</taxon>
        <taxon>Pseudomonadota</taxon>
        <taxon>Alphaproteobacteria</taxon>
        <taxon>Sphingomonadales</taxon>
        <taxon>Sphingomonadaceae</taxon>
        <taxon>Sphingobium</taxon>
    </lineage>
</organism>
<proteinExistence type="predicted"/>
<evidence type="ECO:0000259" key="2">
    <source>
        <dbReference type="Pfam" id="PF23666"/>
    </source>
</evidence>
<dbReference type="InterPro" id="IPR056490">
    <property type="entry name" value="Rcc01698_C"/>
</dbReference>
<dbReference type="EMBL" id="SBKP01000002">
    <property type="protein sequence ID" value="RXR30349.1"/>
    <property type="molecule type" value="Genomic_DNA"/>
</dbReference>
<dbReference type="InterPro" id="IPR032876">
    <property type="entry name" value="J_dom"/>
</dbReference>
<name>A0A4Q1KMD3_9SPHN</name>
<comment type="caution">
    <text evidence="3">The sequence shown here is derived from an EMBL/GenBank/DDBJ whole genome shotgun (WGS) entry which is preliminary data.</text>
</comment>
<accession>A0A4Q1KMD3</accession>
<dbReference type="OrthoDB" id="8445115at2"/>
<feature type="domain" description="Tip attachment protein J" evidence="1">
    <location>
        <begin position="225"/>
        <end position="383"/>
    </location>
</feature>
<dbReference type="Proteomes" id="UP000290958">
    <property type="component" value="Unassembled WGS sequence"/>
</dbReference>
<gene>
    <name evidence="3" type="ORF">EQG66_03190</name>
</gene>
<keyword evidence="4" id="KW-1185">Reference proteome</keyword>
<dbReference type="AlphaFoldDB" id="A0A4Q1KMD3"/>
<reference evidence="4" key="1">
    <citation type="submission" date="2019-01" db="EMBL/GenBank/DDBJ databases">
        <title>Cytophagaceae bacterium strain CAR-16.</title>
        <authorList>
            <person name="Chen W.-M."/>
        </authorList>
    </citation>
    <scope>NUCLEOTIDE SEQUENCE [LARGE SCALE GENOMIC DNA]</scope>
    <source>
        <strain evidence="4">CHR27</strain>
    </source>
</reference>
<feature type="domain" description="Rcc01698-like C-terminal" evidence="2">
    <location>
        <begin position="477"/>
        <end position="571"/>
    </location>
</feature>